<comment type="similarity">
    <text evidence="2 10 12">Belongs to the AdoMet synthase family.</text>
</comment>
<dbReference type="FunFam" id="3.30.300.10:FF:000004">
    <property type="entry name" value="S-adenosylmethionine synthase"/>
    <property type="match status" value="1"/>
</dbReference>
<organism evidence="16 19">
    <name type="scientific">Roseburia inulinivorans</name>
    <dbReference type="NCBI Taxonomy" id="360807"/>
    <lineage>
        <taxon>Bacteria</taxon>
        <taxon>Bacillati</taxon>
        <taxon>Bacillota</taxon>
        <taxon>Clostridia</taxon>
        <taxon>Lachnospirales</taxon>
        <taxon>Lachnospiraceae</taxon>
        <taxon>Roseburia</taxon>
    </lineage>
</organism>
<feature type="binding site" evidence="10">
    <location>
        <position position="278"/>
    </location>
    <ligand>
        <name>ATP</name>
        <dbReference type="ChEBI" id="CHEBI:30616"/>
        <note>ligand shared between two neighboring subunits</note>
    </ligand>
</feature>
<sequence>MEKLLFTSESVTEGHPDKMCDAISDAILDACMEQDPMSRVACETASCTGFVLVTGEITTKAQLDIPSIVRKTVNEIGYNDAKTGFDGHTCAVMVALDQQSPDIAMGVDKALEAKENKMSDEQLEAIGAGDQGMMFGYATNETPELMPYPISLAHKLALQLTKVRKDGTLKYLRPDGKTQVSVEYDENGKPKRLEAVVLSTQHDEDVTQEQVHEDIKKYVFDPILPIELVDAETKFFINPTGRFVIGGPHGDAGLTGRKIIVDTYGGYARHGGGAFSGKDCTKVDRSAAYAARYVAKNIVAAGLADKCEIQLSYAIGVAQPTSIMVDTFGTGKLSDEKLVELVRENFDLRPAGIIKMLDLRRPIYRGTAAYGHFGRTDLNLPWEATDKAETLKKYL</sequence>
<evidence type="ECO:0000259" key="14">
    <source>
        <dbReference type="Pfam" id="PF02772"/>
    </source>
</evidence>
<dbReference type="Pfam" id="PF02772">
    <property type="entry name" value="S-AdoMet_synt_M"/>
    <property type="match status" value="1"/>
</dbReference>
<feature type="region of interest" description="Flexible loop" evidence="10">
    <location>
        <begin position="99"/>
        <end position="109"/>
    </location>
</feature>
<keyword evidence="3 10" id="KW-0554">One-carbon metabolism</keyword>
<dbReference type="InterPro" id="IPR022636">
    <property type="entry name" value="S-AdoMet_synthetase_sfam"/>
</dbReference>
<dbReference type="SUPFAM" id="SSF55973">
    <property type="entry name" value="S-adenosylmethionine synthetase"/>
    <property type="match status" value="3"/>
</dbReference>
<dbReference type="Gene3D" id="3.30.300.10">
    <property type="match status" value="3"/>
</dbReference>
<feature type="binding site" evidence="10">
    <location>
        <position position="251"/>
    </location>
    <ligand>
        <name>L-methionine</name>
        <dbReference type="ChEBI" id="CHEBI:57844"/>
        <note>ligand shared between two neighboring subunits</note>
    </ligand>
</feature>
<evidence type="ECO:0000256" key="7">
    <source>
        <dbReference type="ARBA" id="ARBA00022840"/>
    </source>
</evidence>
<dbReference type="NCBIfam" id="TIGR01034">
    <property type="entry name" value="metK"/>
    <property type="match status" value="1"/>
</dbReference>
<dbReference type="InterPro" id="IPR022631">
    <property type="entry name" value="ADOMET_SYNTHASE_CS"/>
</dbReference>
<comment type="subcellular location">
    <subcellularLocation>
        <location evidence="10 11">Cytoplasm</location>
    </subcellularLocation>
</comment>
<dbReference type="Pfam" id="PF02773">
    <property type="entry name" value="S-AdoMet_synt_C"/>
    <property type="match status" value="1"/>
</dbReference>
<feature type="binding site" description="in other chain" evidence="10">
    <location>
        <position position="282"/>
    </location>
    <ligand>
        <name>L-methionine</name>
        <dbReference type="ChEBI" id="CHEBI:57844"/>
        <note>ligand shared between two neighboring subunits</note>
    </ligand>
</feature>
<reference evidence="18 19" key="1">
    <citation type="submission" date="2018-08" db="EMBL/GenBank/DDBJ databases">
        <title>A genome reference for cultivated species of the human gut microbiota.</title>
        <authorList>
            <person name="Zou Y."/>
            <person name="Xue W."/>
            <person name="Luo G."/>
        </authorList>
    </citation>
    <scope>NUCLEOTIDE SEQUENCE [LARGE SCALE GENOMIC DNA]</scope>
    <source>
        <strain evidence="16 19">AF24-4</strain>
        <strain evidence="17 18">AM23-23AC</strain>
    </source>
</reference>
<dbReference type="PANTHER" id="PTHR11964">
    <property type="entry name" value="S-ADENOSYLMETHIONINE SYNTHETASE"/>
    <property type="match status" value="1"/>
</dbReference>
<feature type="binding site" description="in other chain" evidence="10">
    <location>
        <begin position="257"/>
        <end position="258"/>
    </location>
    <ligand>
        <name>ATP</name>
        <dbReference type="ChEBI" id="CHEBI:30616"/>
        <note>ligand shared between two neighboring subunits</note>
    </ligand>
</feature>
<evidence type="ECO:0000256" key="9">
    <source>
        <dbReference type="ARBA" id="ARBA00022958"/>
    </source>
</evidence>
<dbReference type="InterPro" id="IPR002133">
    <property type="entry name" value="S-AdoMet_synthetase"/>
</dbReference>
<protein>
    <recommendedName>
        <fullName evidence="10">S-adenosylmethionine synthase</fullName>
        <shortName evidence="10">AdoMet synthase</shortName>
        <ecNumber evidence="10">2.5.1.6</ecNumber>
    </recommendedName>
    <alternativeName>
        <fullName evidence="10">MAT</fullName>
    </alternativeName>
    <alternativeName>
        <fullName evidence="10">Methionine adenosyltransferase</fullName>
    </alternativeName>
</protein>
<feature type="domain" description="S-adenosylmethionine synthetase N-terminal" evidence="13">
    <location>
        <begin position="4"/>
        <end position="101"/>
    </location>
</feature>
<feature type="binding site" evidence="10">
    <location>
        <position position="251"/>
    </location>
    <ligand>
        <name>ATP</name>
        <dbReference type="ChEBI" id="CHEBI:30616"/>
        <note>ligand shared between two neighboring subunits</note>
    </ligand>
</feature>
<feature type="binding site" description="in other chain" evidence="10">
    <location>
        <begin position="242"/>
        <end position="243"/>
    </location>
    <ligand>
        <name>ATP</name>
        <dbReference type="ChEBI" id="CHEBI:30616"/>
        <note>ligand shared between two neighboring subunits</note>
    </ligand>
</feature>
<evidence type="ECO:0000256" key="6">
    <source>
        <dbReference type="ARBA" id="ARBA00022741"/>
    </source>
</evidence>
<dbReference type="Proteomes" id="UP000283701">
    <property type="component" value="Unassembled WGS sequence"/>
</dbReference>
<feature type="binding site" description="in other chain" evidence="10">
    <location>
        <position position="15"/>
    </location>
    <ligand>
        <name>ATP</name>
        <dbReference type="ChEBI" id="CHEBI:30616"/>
        <note>ligand shared between two neighboring subunits</note>
    </ligand>
</feature>
<dbReference type="PROSITE" id="PS00376">
    <property type="entry name" value="ADOMET_SYNTHASE_1"/>
    <property type="match status" value="1"/>
</dbReference>
<keyword evidence="5 10" id="KW-0479">Metal-binding</keyword>
<dbReference type="AlphaFoldDB" id="A0A3R5WD47"/>
<evidence type="ECO:0000313" key="18">
    <source>
        <dbReference type="Proteomes" id="UP000283701"/>
    </source>
</evidence>
<evidence type="ECO:0000256" key="2">
    <source>
        <dbReference type="ARBA" id="ARBA00009685"/>
    </source>
</evidence>
<dbReference type="GO" id="GO:0000287">
    <property type="term" value="F:magnesium ion binding"/>
    <property type="evidence" value="ECO:0007669"/>
    <property type="project" value="UniProtKB-UniRule"/>
</dbReference>
<feature type="binding site" description="in other chain" evidence="10">
    <location>
        <begin position="175"/>
        <end position="177"/>
    </location>
    <ligand>
        <name>ATP</name>
        <dbReference type="ChEBI" id="CHEBI:30616"/>
        <note>ligand shared between two neighboring subunits</note>
    </ligand>
</feature>
<keyword evidence="6 10" id="KW-0547">Nucleotide-binding</keyword>
<evidence type="ECO:0000313" key="16">
    <source>
        <dbReference type="EMBL" id="RGR67891.1"/>
    </source>
</evidence>
<evidence type="ECO:0000256" key="12">
    <source>
        <dbReference type="RuleBase" id="RU004462"/>
    </source>
</evidence>
<dbReference type="EMBL" id="QRHP01000022">
    <property type="protein sequence ID" value="RHF81843.1"/>
    <property type="molecule type" value="Genomic_DNA"/>
</dbReference>
<evidence type="ECO:0000259" key="13">
    <source>
        <dbReference type="Pfam" id="PF00438"/>
    </source>
</evidence>
<dbReference type="FunFam" id="3.30.300.10:FF:000003">
    <property type="entry name" value="S-adenosylmethionine synthase"/>
    <property type="match status" value="1"/>
</dbReference>
<dbReference type="GO" id="GO:0005737">
    <property type="term" value="C:cytoplasm"/>
    <property type="evidence" value="ECO:0007669"/>
    <property type="project" value="UniProtKB-SubCell"/>
</dbReference>
<comment type="pathway">
    <text evidence="1 10">Amino-acid biosynthesis; S-adenosyl-L-methionine biosynthesis; S-adenosyl-L-methionine from L-methionine: step 1/1.</text>
</comment>
<comment type="function">
    <text evidence="10">Catalyzes the formation of S-adenosylmethionine (AdoMet) from methionine and ATP. The overall synthetic reaction is composed of two sequential steps, AdoMet formation and the subsequent tripolyphosphate hydrolysis which occurs prior to release of AdoMet from the enzyme.</text>
</comment>
<comment type="cofactor">
    <cofactor evidence="10">
        <name>K(+)</name>
        <dbReference type="ChEBI" id="CHEBI:29103"/>
    </cofactor>
    <text evidence="10">Binds 1 potassium ion per subunit.</text>
</comment>
<evidence type="ECO:0000256" key="4">
    <source>
        <dbReference type="ARBA" id="ARBA00022679"/>
    </source>
</evidence>
<feature type="binding site" description="in other chain" evidence="10">
    <location>
        <position position="99"/>
    </location>
    <ligand>
        <name>L-methionine</name>
        <dbReference type="ChEBI" id="CHEBI:57844"/>
        <note>ligand shared between two neighboring subunits</note>
    </ligand>
</feature>
<keyword evidence="10" id="KW-0963">Cytoplasm</keyword>
<dbReference type="GO" id="GO:0006730">
    <property type="term" value="P:one-carbon metabolic process"/>
    <property type="evidence" value="ECO:0007669"/>
    <property type="project" value="UniProtKB-KW"/>
</dbReference>
<comment type="catalytic activity">
    <reaction evidence="10">
        <text>L-methionine + ATP + H2O = S-adenosyl-L-methionine + phosphate + diphosphate</text>
        <dbReference type="Rhea" id="RHEA:21080"/>
        <dbReference type="ChEBI" id="CHEBI:15377"/>
        <dbReference type="ChEBI" id="CHEBI:30616"/>
        <dbReference type="ChEBI" id="CHEBI:33019"/>
        <dbReference type="ChEBI" id="CHEBI:43474"/>
        <dbReference type="ChEBI" id="CHEBI:57844"/>
        <dbReference type="ChEBI" id="CHEBI:59789"/>
        <dbReference type="EC" id="2.5.1.6"/>
    </reaction>
</comment>
<feature type="domain" description="S-adenosylmethionine synthetase central" evidence="14">
    <location>
        <begin position="126"/>
        <end position="243"/>
    </location>
</feature>
<evidence type="ECO:0000256" key="8">
    <source>
        <dbReference type="ARBA" id="ARBA00022842"/>
    </source>
</evidence>
<dbReference type="InterPro" id="IPR022629">
    <property type="entry name" value="S-AdoMet_synt_central"/>
</dbReference>
<comment type="subunit">
    <text evidence="10">Homotetramer; dimer of dimers.</text>
</comment>
<keyword evidence="8 10" id="KW-0460">Magnesium</keyword>
<evidence type="ECO:0000256" key="11">
    <source>
        <dbReference type="RuleBase" id="RU000542"/>
    </source>
</evidence>
<evidence type="ECO:0000256" key="3">
    <source>
        <dbReference type="ARBA" id="ARBA00022563"/>
    </source>
</evidence>
<comment type="cofactor">
    <cofactor evidence="10">
        <name>Mg(2+)</name>
        <dbReference type="ChEBI" id="CHEBI:18420"/>
    </cofactor>
    <text evidence="10">Binds 2 divalent ions per subunit.</text>
</comment>
<evidence type="ECO:0000256" key="10">
    <source>
        <dbReference type="HAMAP-Rule" id="MF_00086"/>
    </source>
</evidence>
<gene>
    <name evidence="10" type="primary">metK</name>
    <name evidence="17" type="ORF">DW654_14600</name>
    <name evidence="16" type="ORF">DWY29_09660</name>
</gene>
<dbReference type="EMBL" id="QRUN01000012">
    <property type="protein sequence ID" value="RGR67891.1"/>
    <property type="molecule type" value="Genomic_DNA"/>
</dbReference>
<dbReference type="UniPathway" id="UPA00315">
    <property type="reaction ID" value="UER00080"/>
</dbReference>
<keyword evidence="9 10" id="KW-0630">Potassium</keyword>
<dbReference type="HAMAP" id="MF_00086">
    <property type="entry name" value="S_AdoMet_synth1"/>
    <property type="match status" value="1"/>
</dbReference>
<dbReference type="EC" id="2.5.1.6" evidence="10"/>
<proteinExistence type="inferred from homology"/>
<feature type="binding site" evidence="10">
    <location>
        <position position="43"/>
    </location>
    <ligand>
        <name>K(+)</name>
        <dbReference type="ChEBI" id="CHEBI:29103"/>
    </ligand>
</feature>
<comment type="caution">
    <text evidence="16">The sequence shown here is derived from an EMBL/GenBank/DDBJ whole genome shotgun (WGS) entry which is preliminary data.</text>
</comment>
<feature type="domain" description="S-adenosylmethionine synthetase C-terminal" evidence="15">
    <location>
        <begin position="245"/>
        <end position="383"/>
    </location>
</feature>
<feature type="binding site" description="in other chain" evidence="10">
    <location>
        <position position="56"/>
    </location>
    <ligand>
        <name>L-methionine</name>
        <dbReference type="ChEBI" id="CHEBI:57844"/>
        <note>ligand shared between two neighboring subunits</note>
    </ligand>
</feature>
<name>A0A3R5WD47_9FIRM</name>
<keyword evidence="7 10" id="KW-0067">ATP-binding</keyword>
<keyword evidence="4 10" id="KW-0808">Transferase</keyword>
<dbReference type="GO" id="GO:0005524">
    <property type="term" value="F:ATP binding"/>
    <property type="evidence" value="ECO:0007669"/>
    <property type="project" value="UniProtKB-UniRule"/>
</dbReference>
<evidence type="ECO:0000313" key="19">
    <source>
        <dbReference type="Proteomes" id="UP000285820"/>
    </source>
</evidence>
<dbReference type="CDD" id="cd18079">
    <property type="entry name" value="S-AdoMet_synt"/>
    <property type="match status" value="1"/>
</dbReference>
<evidence type="ECO:0000256" key="5">
    <source>
        <dbReference type="ARBA" id="ARBA00022723"/>
    </source>
</evidence>
<dbReference type="GO" id="GO:0006556">
    <property type="term" value="P:S-adenosylmethionine biosynthetic process"/>
    <property type="evidence" value="ECO:0007669"/>
    <property type="project" value="UniProtKB-UniRule"/>
</dbReference>
<dbReference type="Proteomes" id="UP000285820">
    <property type="component" value="Unassembled WGS sequence"/>
</dbReference>
<evidence type="ECO:0000256" key="1">
    <source>
        <dbReference type="ARBA" id="ARBA00005224"/>
    </source>
</evidence>
<dbReference type="RefSeq" id="WP_118126142.1">
    <property type="nucleotide sequence ID" value="NZ_QRHP01000022.1"/>
</dbReference>
<dbReference type="PIRSF" id="PIRSF000497">
    <property type="entry name" value="MAT"/>
    <property type="match status" value="1"/>
</dbReference>
<evidence type="ECO:0000313" key="17">
    <source>
        <dbReference type="EMBL" id="RHF81843.1"/>
    </source>
</evidence>
<dbReference type="PROSITE" id="PS00377">
    <property type="entry name" value="ADOMET_SYNTHASE_2"/>
    <property type="match status" value="1"/>
</dbReference>
<dbReference type="GO" id="GO:0004478">
    <property type="term" value="F:methionine adenosyltransferase activity"/>
    <property type="evidence" value="ECO:0007669"/>
    <property type="project" value="UniProtKB-UniRule"/>
</dbReference>
<accession>A0A3R5WD47</accession>
<dbReference type="InterPro" id="IPR022630">
    <property type="entry name" value="S-AdoMet_synt_C"/>
</dbReference>
<feature type="binding site" evidence="10">
    <location>
        <position position="274"/>
    </location>
    <ligand>
        <name>ATP</name>
        <dbReference type="ChEBI" id="CHEBI:30616"/>
        <note>ligand shared between two neighboring subunits</note>
    </ligand>
</feature>
<dbReference type="Pfam" id="PF00438">
    <property type="entry name" value="S-AdoMet_synt_N"/>
    <property type="match status" value="1"/>
</dbReference>
<evidence type="ECO:0000259" key="15">
    <source>
        <dbReference type="Pfam" id="PF02773"/>
    </source>
</evidence>
<dbReference type="InterPro" id="IPR022628">
    <property type="entry name" value="S-AdoMet_synt_N"/>
</dbReference>
<feature type="binding site" evidence="10">
    <location>
        <position position="17"/>
    </location>
    <ligand>
        <name>Mg(2+)</name>
        <dbReference type="ChEBI" id="CHEBI:18420"/>
    </ligand>
</feature>